<dbReference type="PANTHER" id="PTHR34979">
    <property type="entry name" value="INNER MEMBRANE PROTEIN YGAZ"/>
    <property type="match status" value="1"/>
</dbReference>
<keyword evidence="7 8" id="KW-0472">Membrane</keyword>
<evidence type="ECO:0000256" key="3">
    <source>
        <dbReference type="ARBA" id="ARBA00022448"/>
    </source>
</evidence>
<dbReference type="EMBL" id="CP157484">
    <property type="protein sequence ID" value="XBO39635.1"/>
    <property type="molecule type" value="Genomic_DNA"/>
</dbReference>
<name>A0AAU7JHK0_9HYPH</name>
<organism evidence="9">
    <name type="scientific">Alsobacter sp. KACC 23698</name>
    <dbReference type="NCBI Taxonomy" id="3149229"/>
    <lineage>
        <taxon>Bacteria</taxon>
        <taxon>Pseudomonadati</taxon>
        <taxon>Pseudomonadota</taxon>
        <taxon>Alphaproteobacteria</taxon>
        <taxon>Hyphomicrobiales</taxon>
        <taxon>Alsobacteraceae</taxon>
        <taxon>Alsobacter</taxon>
    </lineage>
</organism>
<evidence type="ECO:0000256" key="2">
    <source>
        <dbReference type="ARBA" id="ARBA00010735"/>
    </source>
</evidence>
<evidence type="ECO:0000256" key="7">
    <source>
        <dbReference type="ARBA" id="ARBA00023136"/>
    </source>
</evidence>
<feature type="transmembrane region" description="Helical" evidence="8">
    <location>
        <begin position="110"/>
        <end position="129"/>
    </location>
</feature>
<keyword evidence="3" id="KW-0813">Transport</keyword>
<proteinExistence type="inferred from homology"/>
<evidence type="ECO:0000256" key="4">
    <source>
        <dbReference type="ARBA" id="ARBA00022475"/>
    </source>
</evidence>
<reference evidence="9" key="1">
    <citation type="submission" date="2024-05" db="EMBL/GenBank/DDBJ databases">
        <authorList>
            <person name="Kim S."/>
            <person name="Heo J."/>
            <person name="Choi H."/>
            <person name="Choi Y."/>
            <person name="Kwon S.-W."/>
            <person name="Kim Y."/>
        </authorList>
    </citation>
    <scope>NUCLEOTIDE SEQUENCE</scope>
    <source>
        <strain evidence="9">KACC 23698</strain>
    </source>
</reference>
<keyword evidence="4" id="KW-1003">Cell membrane</keyword>
<keyword evidence="6 8" id="KW-1133">Transmembrane helix</keyword>
<evidence type="ECO:0000256" key="8">
    <source>
        <dbReference type="SAM" id="Phobius"/>
    </source>
</evidence>
<keyword evidence="5 8" id="KW-0812">Transmembrane</keyword>
<comment type="subcellular location">
    <subcellularLocation>
        <location evidence="1">Cell membrane</location>
        <topology evidence="1">Multi-pass membrane protein</topology>
    </subcellularLocation>
</comment>
<dbReference type="RefSeq" id="WP_406856480.1">
    <property type="nucleotide sequence ID" value="NZ_CP157484.1"/>
</dbReference>
<gene>
    <name evidence="9" type="ORF">ABEG18_02295</name>
</gene>
<feature type="transmembrane region" description="Helical" evidence="8">
    <location>
        <begin position="49"/>
        <end position="69"/>
    </location>
</feature>
<feature type="transmembrane region" description="Helical" evidence="8">
    <location>
        <begin position="76"/>
        <end position="98"/>
    </location>
</feature>
<dbReference type="GO" id="GO:0005886">
    <property type="term" value="C:plasma membrane"/>
    <property type="evidence" value="ECO:0007669"/>
    <property type="project" value="UniProtKB-SubCell"/>
</dbReference>
<dbReference type="GO" id="GO:1903785">
    <property type="term" value="P:L-valine transmembrane transport"/>
    <property type="evidence" value="ECO:0007669"/>
    <property type="project" value="TreeGrafter"/>
</dbReference>
<comment type="similarity">
    <text evidence="2">Belongs to the AzlC family.</text>
</comment>
<accession>A0AAU7JHK0</accession>
<dbReference type="PANTHER" id="PTHR34979:SF1">
    <property type="entry name" value="INNER MEMBRANE PROTEIN YGAZ"/>
    <property type="match status" value="1"/>
</dbReference>
<evidence type="ECO:0000256" key="6">
    <source>
        <dbReference type="ARBA" id="ARBA00022989"/>
    </source>
</evidence>
<feature type="transmembrane region" description="Helical" evidence="8">
    <location>
        <begin position="200"/>
        <end position="216"/>
    </location>
</feature>
<feature type="transmembrane region" description="Helical" evidence="8">
    <location>
        <begin position="141"/>
        <end position="160"/>
    </location>
</feature>
<evidence type="ECO:0000313" key="9">
    <source>
        <dbReference type="EMBL" id="XBO39635.1"/>
    </source>
</evidence>
<evidence type="ECO:0000256" key="5">
    <source>
        <dbReference type="ARBA" id="ARBA00022692"/>
    </source>
</evidence>
<dbReference type="InterPro" id="IPR011606">
    <property type="entry name" value="Brnchd-chn_aa_trnsp_permease"/>
</dbReference>
<dbReference type="AlphaFoldDB" id="A0AAU7JHK0"/>
<feature type="transmembrane region" description="Helical" evidence="8">
    <location>
        <begin position="23"/>
        <end position="43"/>
    </location>
</feature>
<dbReference type="Pfam" id="PF03591">
    <property type="entry name" value="AzlC"/>
    <property type="match status" value="1"/>
</dbReference>
<protein>
    <submittedName>
        <fullName evidence="9">AzlC family ABC transporter permease</fullName>
    </submittedName>
</protein>
<feature type="transmembrane region" description="Helical" evidence="8">
    <location>
        <begin position="175"/>
        <end position="193"/>
    </location>
</feature>
<evidence type="ECO:0000256" key="1">
    <source>
        <dbReference type="ARBA" id="ARBA00004651"/>
    </source>
</evidence>
<sequence>MTAVGQAAPPPLTLKGMLLGARLVAPLIPGSIVFAAAFGTTAAQKGLSVLETMLMSGLMYAGSAQLVALELWRTDAWTGAAILAISAVVFTVNARMILQGASLQPWIYPLPNRVLWPSLALLTDANWLIGTRYHADGGRDAGVLIGAGLMLWGVWVAGTLPGRLLGGLMDHPERFGVDLVMPIVFTAMVVPLWKGRQDTICWTVAAAAALATAWLFPGYMFVVAGGLAGSLTGAALGVLDDRRRSGHG</sequence>